<dbReference type="AlphaFoldDB" id="A0A4C1U6V6"/>
<accession>A0A4C1U6V6</accession>
<reference evidence="1 2" key="1">
    <citation type="journal article" date="2019" name="Commun. Biol.">
        <title>The bagworm genome reveals a unique fibroin gene that provides high tensile strength.</title>
        <authorList>
            <person name="Kono N."/>
            <person name="Nakamura H."/>
            <person name="Ohtoshi R."/>
            <person name="Tomita M."/>
            <person name="Numata K."/>
            <person name="Arakawa K."/>
        </authorList>
    </citation>
    <scope>NUCLEOTIDE SEQUENCE [LARGE SCALE GENOMIC DNA]</scope>
</reference>
<evidence type="ECO:0000313" key="2">
    <source>
        <dbReference type="Proteomes" id="UP000299102"/>
    </source>
</evidence>
<name>A0A4C1U6V6_EUMVA</name>
<dbReference type="EMBL" id="BGZK01000135">
    <property type="protein sequence ID" value="GBP21990.1"/>
    <property type="molecule type" value="Genomic_DNA"/>
</dbReference>
<organism evidence="1 2">
    <name type="scientific">Eumeta variegata</name>
    <name type="common">Bagworm moth</name>
    <name type="synonym">Eumeta japonica</name>
    <dbReference type="NCBI Taxonomy" id="151549"/>
    <lineage>
        <taxon>Eukaryota</taxon>
        <taxon>Metazoa</taxon>
        <taxon>Ecdysozoa</taxon>
        <taxon>Arthropoda</taxon>
        <taxon>Hexapoda</taxon>
        <taxon>Insecta</taxon>
        <taxon>Pterygota</taxon>
        <taxon>Neoptera</taxon>
        <taxon>Endopterygota</taxon>
        <taxon>Lepidoptera</taxon>
        <taxon>Glossata</taxon>
        <taxon>Ditrysia</taxon>
        <taxon>Tineoidea</taxon>
        <taxon>Psychidae</taxon>
        <taxon>Oiketicinae</taxon>
        <taxon>Eumeta</taxon>
    </lineage>
</organism>
<keyword evidence="2" id="KW-1185">Reference proteome</keyword>
<evidence type="ECO:0000313" key="1">
    <source>
        <dbReference type="EMBL" id="GBP21990.1"/>
    </source>
</evidence>
<sequence>MCNALRLIGAAQRSLGKKSRRFTQKLSKRISNSVYPKAGALRVQGPRLYGPKDARSVPKGRDLVCPKVQPLCAKGLYIA</sequence>
<comment type="caution">
    <text evidence="1">The sequence shown here is derived from an EMBL/GenBank/DDBJ whole genome shotgun (WGS) entry which is preliminary data.</text>
</comment>
<protein>
    <submittedName>
        <fullName evidence="1">Uncharacterized protein</fullName>
    </submittedName>
</protein>
<gene>
    <name evidence="1" type="ORF">EVAR_18631_1</name>
</gene>
<proteinExistence type="predicted"/>
<dbReference type="Proteomes" id="UP000299102">
    <property type="component" value="Unassembled WGS sequence"/>
</dbReference>